<feature type="region of interest" description="Disordered" evidence="4">
    <location>
        <begin position="1"/>
        <end position="25"/>
    </location>
</feature>
<evidence type="ECO:0000256" key="4">
    <source>
        <dbReference type="SAM" id="MobiDB-lite"/>
    </source>
</evidence>
<dbReference type="PROSITE" id="PS00625">
    <property type="entry name" value="RCC1_1"/>
    <property type="match status" value="1"/>
</dbReference>
<dbReference type="EMBL" id="GEDC01029528">
    <property type="protein sequence ID" value="JAS07770.1"/>
    <property type="molecule type" value="Transcribed_RNA"/>
</dbReference>
<feature type="repeat" description="RCC1" evidence="3">
    <location>
        <begin position="149"/>
        <end position="200"/>
    </location>
</feature>
<feature type="repeat" description="RCC1" evidence="3">
    <location>
        <begin position="201"/>
        <end position="265"/>
    </location>
</feature>
<dbReference type="GO" id="GO:0005737">
    <property type="term" value="C:cytoplasm"/>
    <property type="evidence" value="ECO:0007669"/>
    <property type="project" value="TreeGrafter"/>
</dbReference>
<proteinExistence type="predicted"/>
<dbReference type="PANTHER" id="PTHR45982:SF1">
    <property type="entry name" value="REGULATOR OF CHROMOSOME CONDENSATION"/>
    <property type="match status" value="1"/>
</dbReference>
<dbReference type="Pfam" id="PF25390">
    <property type="entry name" value="WD40_RLD"/>
    <property type="match status" value="1"/>
</dbReference>
<evidence type="ECO:0000313" key="6">
    <source>
        <dbReference type="EMBL" id="JAS07770.1"/>
    </source>
</evidence>
<dbReference type="PANTHER" id="PTHR45982">
    <property type="entry name" value="REGULATOR OF CHROMOSOME CONDENSATION"/>
    <property type="match status" value="1"/>
</dbReference>
<organism evidence="6">
    <name type="scientific">Clastoptera arizonana</name>
    <name type="common">Arizona spittle bug</name>
    <dbReference type="NCBI Taxonomy" id="38151"/>
    <lineage>
        <taxon>Eukaryota</taxon>
        <taxon>Metazoa</taxon>
        <taxon>Ecdysozoa</taxon>
        <taxon>Arthropoda</taxon>
        <taxon>Hexapoda</taxon>
        <taxon>Insecta</taxon>
        <taxon>Pterygota</taxon>
        <taxon>Neoptera</taxon>
        <taxon>Paraneoptera</taxon>
        <taxon>Hemiptera</taxon>
        <taxon>Auchenorrhyncha</taxon>
        <taxon>Cercopoidea</taxon>
        <taxon>Clastopteridae</taxon>
        <taxon>Clastoptera</taxon>
    </lineage>
</organism>
<dbReference type="SUPFAM" id="SSF50985">
    <property type="entry name" value="RCC1/BLIP-II"/>
    <property type="match status" value="1"/>
</dbReference>
<evidence type="ECO:0000256" key="3">
    <source>
        <dbReference type="PROSITE-ProRule" id="PRU00235"/>
    </source>
</evidence>
<dbReference type="PROSITE" id="PS00626">
    <property type="entry name" value="RCC1_2"/>
    <property type="match status" value="3"/>
</dbReference>
<dbReference type="InterPro" id="IPR058923">
    <property type="entry name" value="RCC1-like_dom"/>
</dbReference>
<evidence type="ECO:0000256" key="1">
    <source>
        <dbReference type="ARBA" id="ARBA00022658"/>
    </source>
</evidence>
<dbReference type="InterPro" id="IPR051553">
    <property type="entry name" value="Ran_GTPase-activating"/>
</dbReference>
<accession>A0A1B6C3F2</accession>
<dbReference type="Gene3D" id="2.130.10.30">
    <property type="entry name" value="Regulator of chromosome condensation 1/beta-lactamase-inhibitor protein II"/>
    <property type="match status" value="1"/>
</dbReference>
<dbReference type="InterPro" id="IPR009091">
    <property type="entry name" value="RCC1/BLIP-II"/>
</dbReference>
<gene>
    <name evidence="6" type="ORF">g.40610</name>
</gene>
<dbReference type="PRINTS" id="PR00633">
    <property type="entry name" value="RCCNDNSATION"/>
</dbReference>
<protein>
    <recommendedName>
        <fullName evidence="5">RCC1-like domain-containing protein</fullName>
    </recommendedName>
</protein>
<dbReference type="GO" id="GO:0005085">
    <property type="term" value="F:guanyl-nucleotide exchange factor activity"/>
    <property type="evidence" value="ECO:0007669"/>
    <property type="project" value="TreeGrafter"/>
</dbReference>
<evidence type="ECO:0000256" key="2">
    <source>
        <dbReference type="ARBA" id="ARBA00022737"/>
    </source>
</evidence>
<sequence length="295" mass="31732">MPVKGSSKPRGKRISVGPSGPPAKVKKIVTEPQKISIEHRYTHGPGVVLTFGQGDVGQLGLGPDVMEKPRPALIPDLDDIIDICAGGMHTICLTSKGKVLTFGCNDEGVLGRDTSIEGTETVPGEVKLECVAMQISAGDSHSAALLEDGRVFAWGSFRDSHGAMGLSPNGVQKLPMLMPIDQQIVKIASGADHLVMLTAGGHIFTCGCAEQGQLGRVSERSANRESRQGVSQLLIPMQVYFKRSYKLKFDNIWAGSYCTFTREKNGGNIYVFGLNNYNQLGIDNSKTHFHPVLAK</sequence>
<feature type="repeat" description="RCC1" evidence="3">
    <location>
        <begin position="46"/>
        <end position="96"/>
    </location>
</feature>
<feature type="repeat" description="RCC1" evidence="3">
    <location>
        <begin position="267"/>
        <end position="295"/>
    </location>
</feature>
<feature type="repeat" description="RCC1" evidence="3">
    <location>
        <begin position="97"/>
        <end position="148"/>
    </location>
</feature>
<feature type="domain" description="RCC1-like" evidence="5">
    <location>
        <begin position="48"/>
        <end position="293"/>
    </location>
</feature>
<evidence type="ECO:0000259" key="5">
    <source>
        <dbReference type="Pfam" id="PF25390"/>
    </source>
</evidence>
<keyword evidence="1" id="KW-0344">Guanine-nucleotide releasing factor</keyword>
<dbReference type="PROSITE" id="PS50012">
    <property type="entry name" value="RCC1_3"/>
    <property type="match status" value="5"/>
</dbReference>
<reference evidence="6" key="1">
    <citation type="submission" date="2015-12" db="EMBL/GenBank/DDBJ databases">
        <title>De novo transcriptome assembly of four potential Pierce s Disease insect vectors from Arizona vineyards.</title>
        <authorList>
            <person name="Tassone E.E."/>
        </authorList>
    </citation>
    <scope>NUCLEOTIDE SEQUENCE</scope>
</reference>
<dbReference type="AlphaFoldDB" id="A0A1B6C3F2"/>
<dbReference type="InterPro" id="IPR000408">
    <property type="entry name" value="Reg_chr_condens"/>
</dbReference>
<name>A0A1B6C3F2_9HEMI</name>
<keyword evidence="2" id="KW-0677">Repeat</keyword>